<proteinExistence type="predicted"/>
<evidence type="ECO:0000259" key="5">
    <source>
        <dbReference type="Pfam" id="PF01258"/>
    </source>
</evidence>
<dbReference type="SUPFAM" id="SSF57716">
    <property type="entry name" value="Glucocorticoid receptor-like (DNA-binding domain)"/>
    <property type="match status" value="1"/>
</dbReference>
<keyword evidence="3" id="KW-0862">Zinc</keyword>
<reference evidence="7" key="1">
    <citation type="submission" date="2023-09" db="EMBL/GenBank/DDBJ databases">
        <title>Genomes of two closely related lineages of the louse Polyplax serrata with different host specificities.</title>
        <authorList>
            <person name="Martinu J."/>
            <person name="Tarabai H."/>
            <person name="Stefka J."/>
            <person name="Hypsa V."/>
        </authorList>
    </citation>
    <scope>NUCLEOTIDE SEQUENCE [LARGE SCALE GENOMIC DNA]</scope>
    <source>
        <strain evidence="7">HR10_N</strain>
    </source>
</reference>
<feature type="domain" description="DnaK suppressor protein DksA N-terminal" evidence="6">
    <location>
        <begin position="47"/>
        <end position="116"/>
    </location>
</feature>
<sequence>MQKKSSSDPIYKKILKHNQNYSYNIEAQKNTINFKKTQKNAYINNNQLNHIKKILFNSLNYLKNKINGTVQHIKNETPNLSDLSDRASQEEELNLKLKTFNREKKLIKKIKKAIIRLNSNYFGYCKICGIEIGIKRLKIQPTTTLCIDCKTLYEIKKNKYSKL</sequence>
<evidence type="ECO:0000256" key="3">
    <source>
        <dbReference type="ARBA" id="ARBA00022833"/>
    </source>
</evidence>
<accession>A0ABZ2GWH6</accession>
<name>A0ABZ2GWH6_9GAMM</name>
<evidence type="ECO:0000256" key="4">
    <source>
        <dbReference type="PROSITE-ProRule" id="PRU00510"/>
    </source>
</evidence>
<evidence type="ECO:0000313" key="7">
    <source>
        <dbReference type="EMBL" id="WWR11807.1"/>
    </source>
</evidence>
<dbReference type="Gene3D" id="1.20.120.910">
    <property type="entry name" value="DksA, coiled-coil domain"/>
    <property type="match status" value="1"/>
</dbReference>
<dbReference type="Pfam" id="PF21157">
    <property type="entry name" value="DksA_N"/>
    <property type="match status" value="1"/>
</dbReference>
<dbReference type="Proteomes" id="UP001360424">
    <property type="component" value="Chromosome"/>
</dbReference>
<dbReference type="EMBL" id="CP135136">
    <property type="protein sequence ID" value="WWR11807.1"/>
    <property type="molecule type" value="Genomic_DNA"/>
</dbReference>
<evidence type="ECO:0000256" key="2">
    <source>
        <dbReference type="ARBA" id="ARBA00022771"/>
    </source>
</evidence>
<dbReference type="PANTHER" id="PTHR33823">
    <property type="entry name" value="RNA POLYMERASE-BINDING TRANSCRIPTION FACTOR DKSA-RELATED"/>
    <property type="match status" value="1"/>
</dbReference>
<dbReference type="PROSITE" id="PS51128">
    <property type="entry name" value="ZF_DKSA_2"/>
    <property type="match status" value="1"/>
</dbReference>
<dbReference type="InterPro" id="IPR037187">
    <property type="entry name" value="DnaK_N"/>
</dbReference>
<dbReference type="NCBIfam" id="TIGR02420">
    <property type="entry name" value="dksA"/>
    <property type="match status" value="1"/>
</dbReference>
<gene>
    <name evidence="7" type="primary">dksA</name>
    <name evidence="7" type="ORF">RQL38_01400</name>
</gene>
<dbReference type="RefSeq" id="WP_338521253.1">
    <property type="nucleotide sequence ID" value="NZ_CP135136.1"/>
</dbReference>
<feature type="zinc finger region" description="dksA C4-type" evidence="4">
    <location>
        <begin position="125"/>
        <end position="149"/>
    </location>
</feature>
<organism evidence="7 8">
    <name type="scientific">Candidatus Legionella polyplacis</name>
    <dbReference type="NCBI Taxonomy" id="2005262"/>
    <lineage>
        <taxon>Bacteria</taxon>
        <taxon>Pseudomonadati</taxon>
        <taxon>Pseudomonadota</taxon>
        <taxon>Gammaproteobacteria</taxon>
        <taxon>Legionellales</taxon>
        <taxon>Legionellaceae</taxon>
        <taxon>Legionella</taxon>
    </lineage>
</organism>
<protein>
    <submittedName>
        <fullName evidence="7">RNA polymerase-binding protein DksA</fullName>
    </submittedName>
</protein>
<evidence type="ECO:0000313" key="8">
    <source>
        <dbReference type="Proteomes" id="UP001360424"/>
    </source>
</evidence>
<evidence type="ECO:0000259" key="6">
    <source>
        <dbReference type="Pfam" id="PF21157"/>
    </source>
</evidence>
<keyword evidence="8" id="KW-1185">Reference proteome</keyword>
<dbReference type="InterPro" id="IPR000962">
    <property type="entry name" value="Znf_DskA_TraR"/>
</dbReference>
<dbReference type="SUPFAM" id="SSF109635">
    <property type="entry name" value="DnaK suppressor protein DksA, alpha-hairpin domain"/>
    <property type="match status" value="1"/>
</dbReference>
<feature type="domain" description="Zinc finger DksA/TraR C4-type" evidence="5">
    <location>
        <begin position="122"/>
        <end position="154"/>
    </location>
</feature>
<keyword evidence="1" id="KW-0479">Metal-binding</keyword>
<keyword evidence="2" id="KW-0863">Zinc-finger</keyword>
<dbReference type="InterPro" id="IPR012784">
    <property type="entry name" value="DksA_RNA_pol-bd"/>
</dbReference>
<dbReference type="InterPro" id="IPR048489">
    <property type="entry name" value="DksA_N"/>
</dbReference>
<dbReference type="PANTHER" id="PTHR33823:SF2">
    <property type="entry name" value="RNA POLYMERASE-BINDING TRANSCRIPTION FACTOR DKSA"/>
    <property type="match status" value="1"/>
</dbReference>
<evidence type="ECO:0000256" key="1">
    <source>
        <dbReference type="ARBA" id="ARBA00022723"/>
    </source>
</evidence>
<dbReference type="Pfam" id="PF01258">
    <property type="entry name" value="zf-dskA_traR"/>
    <property type="match status" value="1"/>
</dbReference>